<accession>A0A9X2E639</accession>
<gene>
    <name evidence="2" type="ORF">NDR86_15750</name>
</gene>
<dbReference type="EMBL" id="JAMRXG010000006">
    <property type="protein sequence ID" value="MCM6774929.1"/>
    <property type="molecule type" value="Genomic_DNA"/>
</dbReference>
<organism evidence="2 3">
    <name type="scientific">Nocardia pulmonis</name>
    <dbReference type="NCBI Taxonomy" id="2951408"/>
    <lineage>
        <taxon>Bacteria</taxon>
        <taxon>Bacillati</taxon>
        <taxon>Actinomycetota</taxon>
        <taxon>Actinomycetes</taxon>
        <taxon>Mycobacteriales</taxon>
        <taxon>Nocardiaceae</taxon>
        <taxon>Nocardia</taxon>
    </lineage>
</organism>
<evidence type="ECO:0008006" key="4">
    <source>
        <dbReference type="Google" id="ProtNLM"/>
    </source>
</evidence>
<evidence type="ECO:0000313" key="2">
    <source>
        <dbReference type="EMBL" id="MCM6774929.1"/>
    </source>
</evidence>
<feature type="compositionally biased region" description="Low complexity" evidence="1">
    <location>
        <begin position="129"/>
        <end position="138"/>
    </location>
</feature>
<dbReference type="RefSeq" id="WP_251912842.1">
    <property type="nucleotide sequence ID" value="NZ_JAMRXG010000006.1"/>
</dbReference>
<dbReference type="Proteomes" id="UP001139157">
    <property type="component" value="Unassembled WGS sequence"/>
</dbReference>
<sequence>MTTLRELLQGVADRGLSTRAMEKRVEDAARSAGTDMRLNRGTASLILSGKYKSRPSDATIRAIAFLAEVPQRVAFEAAGRPSPAAPFKDELPEGVDQLSPKRRRVAIEVLRALIEAEQLEHRAEEAAVAAADDAARPATKNGSADYIWGTPSPEQLAELTPEMLAELEQQNAPDRPD</sequence>
<protein>
    <recommendedName>
        <fullName evidence="4">Immunity repressor</fullName>
    </recommendedName>
</protein>
<evidence type="ECO:0000256" key="1">
    <source>
        <dbReference type="SAM" id="MobiDB-lite"/>
    </source>
</evidence>
<comment type="caution">
    <text evidence="2">The sequence shown here is derived from an EMBL/GenBank/DDBJ whole genome shotgun (WGS) entry which is preliminary data.</text>
</comment>
<keyword evidence="3" id="KW-1185">Reference proteome</keyword>
<evidence type="ECO:0000313" key="3">
    <source>
        <dbReference type="Proteomes" id="UP001139157"/>
    </source>
</evidence>
<reference evidence="2" key="1">
    <citation type="submission" date="2022-06" db="EMBL/GenBank/DDBJ databases">
        <title>Novel species in genus nocardia.</title>
        <authorList>
            <person name="Li F."/>
        </authorList>
    </citation>
    <scope>NUCLEOTIDE SEQUENCE</scope>
    <source>
        <strain evidence="2">CDC141</strain>
    </source>
</reference>
<dbReference type="AlphaFoldDB" id="A0A9X2E639"/>
<proteinExistence type="predicted"/>
<feature type="region of interest" description="Disordered" evidence="1">
    <location>
        <begin position="129"/>
        <end position="155"/>
    </location>
</feature>
<name>A0A9X2E639_9NOCA</name>